<gene>
    <name evidence="3" type="ORF">IGS68_13930</name>
</gene>
<dbReference type="InterPro" id="IPR023393">
    <property type="entry name" value="START-like_dom_sf"/>
</dbReference>
<dbReference type="PANTHER" id="PTHR38588:SF1">
    <property type="entry name" value="BLL0334 PROTEIN"/>
    <property type="match status" value="1"/>
</dbReference>
<keyword evidence="2" id="KW-1133">Transmembrane helix</keyword>
<keyword evidence="2" id="KW-0472">Membrane</keyword>
<accession>A0ABX7BI95</accession>
<dbReference type="Gene3D" id="3.30.530.20">
    <property type="match status" value="1"/>
</dbReference>
<dbReference type="RefSeq" id="WP_201080913.1">
    <property type="nucleotide sequence ID" value="NZ_CP067420.1"/>
</dbReference>
<evidence type="ECO:0000256" key="1">
    <source>
        <dbReference type="SAM" id="MobiDB-lite"/>
    </source>
</evidence>
<dbReference type="EMBL" id="CP067420">
    <property type="protein sequence ID" value="QQP92222.1"/>
    <property type="molecule type" value="Genomic_DNA"/>
</dbReference>
<proteinExistence type="predicted"/>
<keyword evidence="2" id="KW-0812">Transmembrane</keyword>
<sequence length="241" mass="24798">MDMTGEYRISAPRSRVWEALNDPEILKQCIPGCEEIQKQSDTEMTAKVTAKVGPVKAKFAGKVTLSDIDPPNGYTITGEGSGGAAGFGKGGAQVNLADAGADTVLTYTAHAQVGGKLAQIGSRLIDGTARKMADDFFAKFTEVVGRPADAPAAEPAVIDASRAEASPAVESPAASASPAVEDTMVQPAAALSSETAAVPPPAPARTEAPALATVEQSRGLQPMIWIPLVIILVGALLWAFT</sequence>
<dbReference type="PANTHER" id="PTHR38588">
    <property type="entry name" value="BLL0334 PROTEIN"/>
    <property type="match status" value="1"/>
</dbReference>
<feature type="compositionally biased region" description="Low complexity" evidence="1">
    <location>
        <begin position="163"/>
        <end position="180"/>
    </location>
</feature>
<evidence type="ECO:0000313" key="3">
    <source>
        <dbReference type="EMBL" id="QQP92222.1"/>
    </source>
</evidence>
<evidence type="ECO:0000256" key="2">
    <source>
        <dbReference type="SAM" id="Phobius"/>
    </source>
</evidence>
<dbReference type="Proteomes" id="UP000595197">
    <property type="component" value="Chromosome"/>
</dbReference>
<dbReference type="CDD" id="cd05018">
    <property type="entry name" value="CoxG"/>
    <property type="match status" value="1"/>
</dbReference>
<protein>
    <submittedName>
        <fullName evidence="3">Carbon monoxide dehydrogenase subunit G</fullName>
    </submittedName>
</protein>
<keyword evidence="4" id="KW-1185">Reference proteome</keyword>
<feature type="region of interest" description="Disordered" evidence="1">
    <location>
        <begin position="161"/>
        <end position="180"/>
    </location>
</feature>
<dbReference type="InterPro" id="IPR010419">
    <property type="entry name" value="CO_DH_gsu"/>
</dbReference>
<reference evidence="3" key="1">
    <citation type="submission" date="2021-02" db="EMBL/GenBank/DDBJ databases">
        <title>Skermanella TT6 skin isolate.</title>
        <authorList>
            <person name="Lee K."/>
            <person name="Ganzorig M."/>
        </authorList>
    </citation>
    <scope>NUCLEOTIDE SEQUENCE</scope>
    <source>
        <strain evidence="3">TT6</strain>
    </source>
</reference>
<dbReference type="SUPFAM" id="SSF55961">
    <property type="entry name" value="Bet v1-like"/>
    <property type="match status" value="1"/>
</dbReference>
<organism evidence="3 4">
    <name type="scientific">Skermanella cutis</name>
    <dbReference type="NCBI Taxonomy" id="2775420"/>
    <lineage>
        <taxon>Bacteria</taxon>
        <taxon>Pseudomonadati</taxon>
        <taxon>Pseudomonadota</taxon>
        <taxon>Alphaproteobacteria</taxon>
        <taxon>Rhodospirillales</taxon>
        <taxon>Azospirillaceae</taxon>
        <taxon>Skermanella</taxon>
    </lineage>
</organism>
<dbReference type="Pfam" id="PF06240">
    <property type="entry name" value="COXG"/>
    <property type="match status" value="1"/>
</dbReference>
<feature type="transmembrane region" description="Helical" evidence="2">
    <location>
        <begin position="223"/>
        <end position="240"/>
    </location>
</feature>
<evidence type="ECO:0000313" key="4">
    <source>
        <dbReference type="Proteomes" id="UP000595197"/>
    </source>
</evidence>
<name>A0ABX7BI95_9PROT</name>